<evidence type="ECO:0000256" key="1">
    <source>
        <dbReference type="SAM" id="MobiDB-lite"/>
    </source>
</evidence>
<evidence type="ECO:0000313" key="2">
    <source>
        <dbReference type="EMBL" id="VAW79659.1"/>
    </source>
</evidence>
<reference evidence="2" key="1">
    <citation type="submission" date="2018-06" db="EMBL/GenBank/DDBJ databases">
        <authorList>
            <person name="Zhirakovskaya E."/>
        </authorList>
    </citation>
    <scope>NUCLEOTIDE SEQUENCE</scope>
</reference>
<feature type="non-terminal residue" evidence="2">
    <location>
        <position position="354"/>
    </location>
</feature>
<name>A0A3B0YZM7_9ZZZZ</name>
<dbReference type="PROSITE" id="PS51257">
    <property type="entry name" value="PROKAR_LIPOPROTEIN"/>
    <property type="match status" value="1"/>
</dbReference>
<protein>
    <submittedName>
        <fullName evidence="2">Uncharacterized protein</fullName>
    </submittedName>
</protein>
<organism evidence="2">
    <name type="scientific">hydrothermal vent metagenome</name>
    <dbReference type="NCBI Taxonomy" id="652676"/>
    <lineage>
        <taxon>unclassified sequences</taxon>
        <taxon>metagenomes</taxon>
        <taxon>ecological metagenomes</taxon>
    </lineage>
</organism>
<sequence length="354" mass="37085">MKFVKTARLVSLFAFSLLVACGGGGSGGGDATSNSGGNTAPGPAQTAPEDIQIFGAGVKGPLAFADTRIYRLDTTFPEFYDPNTPVSSAITNEFAQISGLSVPADIQPPFILTIGGSNAIDLNTSTAPVIQTLITVITQEMLTNGQPVYATPLTTMAFQMARHGTGTSTDTGVFLQQLAAAATQVETLFSIDQTTRMDIFRSPVVINNDTVTATEQKEAVYHRAALEAFAAKVSALSEAAGNVSTDLIIDRLALDLESDGVIDNTENGNAIGAIDPVVLSKDPMALVIPNTQYRIRDVMNLMEDERTLLGTAATGPSFNKNQITLPIAAAPAITPNTFPANLQGTAPEEAMVVM</sequence>
<gene>
    <name evidence="2" type="ORF">MNBD_GAMMA13-280</name>
</gene>
<feature type="region of interest" description="Disordered" evidence="1">
    <location>
        <begin position="28"/>
        <end position="47"/>
    </location>
</feature>
<dbReference type="EMBL" id="UOFK01000201">
    <property type="protein sequence ID" value="VAW79659.1"/>
    <property type="molecule type" value="Genomic_DNA"/>
</dbReference>
<accession>A0A3B0YZM7</accession>
<proteinExistence type="predicted"/>
<dbReference type="AlphaFoldDB" id="A0A3B0YZM7"/>